<gene>
    <name evidence="2" type="ORF">EC844_12611</name>
</gene>
<proteinExistence type="predicted"/>
<comment type="caution">
    <text evidence="2">The sequence shown here is derived from an EMBL/GenBank/DDBJ whole genome shotgun (WGS) entry which is preliminary data.</text>
</comment>
<evidence type="ECO:0000313" key="2">
    <source>
        <dbReference type="EMBL" id="TCM61857.1"/>
    </source>
</evidence>
<dbReference type="AlphaFoldDB" id="A0A4R1XDG8"/>
<dbReference type="EMBL" id="SLVJ01000026">
    <property type="protein sequence ID" value="TCM61857.1"/>
    <property type="molecule type" value="Genomic_DNA"/>
</dbReference>
<protein>
    <submittedName>
        <fullName evidence="2">Bacteriophage Mu Gp45 protein</fullName>
    </submittedName>
</protein>
<evidence type="ECO:0000313" key="3">
    <source>
        <dbReference type="Proteomes" id="UP000294963"/>
    </source>
</evidence>
<organism evidence="2 3">
    <name type="scientific">Acinetobacter calcoaceticus</name>
    <dbReference type="NCBI Taxonomy" id="471"/>
    <lineage>
        <taxon>Bacteria</taxon>
        <taxon>Pseudomonadati</taxon>
        <taxon>Pseudomonadota</taxon>
        <taxon>Gammaproteobacteria</taxon>
        <taxon>Moraxellales</taxon>
        <taxon>Moraxellaceae</taxon>
        <taxon>Acinetobacter</taxon>
        <taxon>Acinetobacter calcoaceticus/baumannii complex</taxon>
    </lineage>
</organism>
<reference evidence="2 3" key="1">
    <citation type="submission" date="2019-03" db="EMBL/GenBank/DDBJ databases">
        <title>Genomic analyses of the natural microbiome of Caenorhabditis elegans.</title>
        <authorList>
            <person name="Samuel B."/>
        </authorList>
    </citation>
    <scope>NUCLEOTIDE SEQUENCE [LARGE SCALE GENOMIC DNA]</scope>
    <source>
        <strain evidence="2 3">JUb89</strain>
    </source>
</reference>
<name>A0A4R1XDG8_ACICA</name>
<dbReference type="Pfam" id="PF06890">
    <property type="entry name" value="Phage_Mu_Gp45"/>
    <property type="match status" value="1"/>
</dbReference>
<accession>A0A4R1XDG8</accession>
<dbReference type="InterPro" id="IPR053861">
    <property type="entry name" value="Phage_Mu_Gp45_N"/>
</dbReference>
<dbReference type="Proteomes" id="UP000294963">
    <property type="component" value="Unassembled WGS sequence"/>
</dbReference>
<sequence>MMGSVARQVQKGLGQVRQSFLGVVARGGSRLLQLTGFADETLQEVELFQQVGFSSHIPENARVVVLPLQGKTSRSIVIATSGGNVVVNVAEGETCIYDQYGHSILLHENGVKIKGDVDVDGSITASKEVSDQKGSMQKIRTTYNTHVHGNSPAPSQPME</sequence>
<evidence type="ECO:0000259" key="1">
    <source>
        <dbReference type="Pfam" id="PF06890"/>
    </source>
</evidence>
<keyword evidence="3" id="KW-1185">Reference proteome</keyword>
<feature type="domain" description="Bacteriophage Mu Gp45 N-terminal" evidence="1">
    <location>
        <begin position="26"/>
        <end position="80"/>
    </location>
</feature>
<dbReference type="OrthoDB" id="9802994at2"/>